<dbReference type="VEuPathDB" id="FungiDB:BD410DRAFT_837341"/>
<dbReference type="EMBL" id="ML170164">
    <property type="protein sequence ID" value="TDL25094.1"/>
    <property type="molecule type" value="Genomic_DNA"/>
</dbReference>
<evidence type="ECO:0000313" key="2">
    <source>
        <dbReference type="Proteomes" id="UP000294933"/>
    </source>
</evidence>
<accession>A0A4Y7QBY9</accession>
<gene>
    <name evidence="1" type="ORF">BD410DRAFT_837341</name>
</gene>
<protein>
    <submittedName>
        <fullName evidence="1">Uncharacterized protein</fullName>
    </submittedName>
</protein>
<sequence>MAQCWITTFIFTLAALPKYGRYGFLPSAILAPFPASLARHPGLAGFLFHPPAPAAAYPALRPPLQGSLPLTTPAKFKSSRALRCLTIQFPRRTLKSAKTCSPFPPPAARHSRLPPAVASLPTLAVPTTLLVRQTRNLARDLSRSIPTALRWLTQLCIRMCRSTGLKKSCA</sequence>
<evidence type="ECO:0000313" key="1">
    <source>
        <dbReference type="EMBL" id="TDL25094.1"/>
    </source>
</evidence>
<dbReference type="Proteomes" id="UP000294933">
    <property type="component" value="Unassembled WGS sequence"/>
</dbReference>
<proteinExistence type="predicted"/>
<reference evidence="1 2" key="1">
    <citation type="submission" date="2018-06" db="EMBL/GenBank/DDBJ databases">
        <title>A transcriptomic atlas of mushroom development highlights an independent origin of complex multicellularity.</title>
        <authorList>
            <consortium name="DOE Joint Genome Institute"/>
            <person name="Krizsan K."/>
            <person name="Almasi E."/>
            <person name="Merenyi Z."/>
            <person name="Sahu N."/>
            <person name="Viragh M."/>
            <person name="Koszo T."/>
            <person name="Mondo S."/>
            <person name="Kiss B."/>
            <person name="Balint B."/>
            <person name="Kues U."/>
            <person name="Barry K."/>
            <person name="Hegedus J.C."/>
            <person name="Henrissat B."/>
            <person name="Johnson J."/>
            <person name="Lipzen A."/>
            <person name="Ohm R."/>
            <person name="Nagy I."/>
            <person name="Pangilinan J."/>
            <person name="Yan J."/>
            <person name="Xiong Y."/>
            <person name="Grigoriev I.V."/>
            <person name="Hibbett D.S."/>
            <person name="Nagy L.G."/>
        </authorList>
    </citation>
    <scope>NUCLEOTIDE SEQUENCE [LARGE SCALE GENOMIC DNA]</scope>
    <source>
        <strain evidence="1 2">SZMC22713</strain>
    </source>
</reference>
<keyword evidence="2" id="KW-1185">Reference proteome</keyword>
<name>A0A4Y7QBY9_9AGAM</name>
<organism evidence="1 2">
    <name type="scientific">Rickenella mellea</name>
    <dbReference type="NCBI Taxonomy" id="50990"/>
    <lineage>
        <taxon>Eukaryota</taxon>
        <taxon>Fungi</taxon>
        <taxon>Dikarya</taxon>
        <taxon>Basidiomycota</taxon>
        <taxon>Agaricomycotina</taxon>
        <taxon>Agaricomycetes</taxon>
        <taxon>Hymenochaetales</taxon>
        <taxon>Rickenellaceae</taxon>
        <taxon>Rickenella</taxon>
    </lineage>
</organism>
<dbReference type="AlphaFoldDB" id="A0A4Y7QBY9"/>